<dbReference type="RefSeq" id="WP_377484511.1">
    <property type="nucleotide sequence ID" value="NZ_JBHLTN010000034.1"/>
</dbReference>
<feature type="domain" description="YgjP-like metallopeptidase" evidence="1">
    <location>
        <begin position="85"/>
        <end position="295"/>
    </location>
</feature>
<organism evidence="2 3">
    <name type="scientific">Ottowia pentelensis</name>
    <dbReference type="NCBI Taxonomy" id="511108"/>
    <lineage>
        <taxon>Bacteria</taxon>
        <taxon>Pseudomonadati</taxon>
        <taxon>Pseudomonadota</taxon>
        <taxon>Betaproteobacteria</taxon>
        <taxon>Burkholderiales</taxon>
        <taxon>Comamonadaceae</taxon>
        <taxon>Ottowia</taxon>
    </lineage>
</organism>
<dbReference type="InterPro" id="IPR053136">
    <property type="entry name" value="UTP_pyrophosphatase-like"/>
</dbReference>
<dbReference type="Gene3D" id="3.30.2010.10">
    <property type="entry name" value="Metalloproteases ('zincins'), catalytic domain"/>
    <property type="match status" value="1"/>
</dbReference>
<evidence type="ECO:0000313" key="3">
    <source>
        <dbReference type="Proteomes" id="UP001589834"/>
    </source>
</evidence>
<dbReference type="InterPro" id="IPR002725">
    <property type="entry name" value="YgjP-like_metallopeptidase"/>
</dbReference>
<dbReference type="PANTHER" id="PTHR30399">
    <property type="entry name" value="UNCHARACTERIZED PROTEIN YGJP"/>
    <property type="match status" value="1"/>
</dbReference>
<evidence type="ECO:0000313" key="2">
    <source>
        <dbReference type="EMBL" id="MFC0594034.1"/>
    </source>
</evidence>
<dbReference type="Proteomes" id="UP001589834">
    <property type="component" value="Unassembled WGS sequence"/>
</dbReference>
<gene>
    <name evidence="2" type="ORF">ACFFGG_15895</name>
</gene>
<name>A0ABV6PW14_9BURK</name>
<keyword evidence="3" id="KW-1185">Reference proteome</keyword>
<dbReference type="Pfam" id="PF01863">
    <property type="entry name" value="YgjP-like"/>
    <property type="match status" value="1"/>
</dbReference>
<proteinExistence type="predicted"/>
<sequence>MPAMRQLLLDLFGVGNASESFEPNQPTAPTNQAPTAIDSIVQSIEPALDLQQALPPAAFSHPQANRRIVLGDAQVAYAFRRGRRRTIGLTVGAEGLSVSAPRWTPLAEVEALLQHKSRWVLDKLAEARARQAQAATAAIDWREGARLPYLGQALTLRLDPHQAHGPVGAALQDGCLWLGLPLDAAPERLRDAAQAWLLRQARRLFTERLDHFAPQLGVRWQRLSLSSAHTRWGSASADGSIRLNWRLIHLSEAVIDYVVVHELAHLREMNHSPRFWDHVEAVLPDYAERRGALRDEAVPRW</sequence>
<reference evidence="2 3" key="1">
    <citation type="submission" date="2024-09" db="EMBL/GenBank/DDBJ databases">
        <authorList>
            <person name="Sun Q."/>
            <person name="Mori K."/>
        </authorList>
    </citation>
    <scope>NUCLEOTIDE SEQUENCE [LARGE SCALE GENOMIC DNA]</scope>
    <source>
        <strain evidence="2 3">NCAIM B.02336</strain>
    </source>
</reference>
<comment type="caution">
    <text evidence="2">The sequence shown here is derived from an EMBL/GenBank/DDBJ whole genome shotgun (WGS) entry which is preliminary data.</text>
</comment>
<dbReference type="PANTHER" id="PTHR30399:SF1">
    <property type="entry name" value="UTP PYROPHOSPHATASE"/>
    <property type="match status" value="1"/>
</dbReference>
<dbReference type="CDD" id="cd07344">
    <property type="entry name" value="M48_yhfN_like"/>
    <property type="match status" value="1"/>
</dbReference>
<evidence type="ECO:0000259" key="1">
    <source>
        <dbReference type="Pfam" id="PF01863"/>
    </source>
</evidence>
<accession>A0ABV6PW14</accession>
<dbReference type="EMBL" id="JBHLTN010000034">
    <property type="protein sequence ID" value="MFC0594034.1"/>
    <property type="molecule type" value="Genomic_DNA"/>
</dbReference>
<protein>
    <submittedName>
        <fullName evidence="2">M48 family metallopeptidase</fullName>
    </submittedName>
</protein>